<gene>
    <name evidence="1" type="ORF">ACFYWW_17540</name>
</gene>
<evidence type="ECO:0000313" key="2">
    <source>
        <dbReference type="Proteomes" id="UP001601976"/>
    </source>
</evidence>
<dbReference type="Proteomes" id="UP001601976">
    <property type="component" value="Unassembled WGS sequence"/>
</dbReference>
<keyword evidence="2" id="KW-1185">Reference proteome</keyword>
<comment type="caution">
    <text evidence="1">The sequence shown here is derived from an EMBL/GenBank/DDBJ whole genome shotgun (WGS) entry which is preliminary data.</text>
</comment>
<dbReference type="RefSeq" id="WP_387896103.1">
    <property type="nucleotide sequence ID" value="NZ_JBIAPK010000005.1"/>
</dbReference>
<sequence>MGTKRKTAADDALTTGRLAAQHLAAALKAAGFTLPSLTGDFPVMERAMVQLGGLCAEEALRLAEWVRERAR</sequence>
<name>A0ABW6RG62_9ACTN</name>
<evidence type="ECO:0000313" key="1">
    <source>
        <dbReference type="EMBL" id="MFF3340516.1"/>
    </source>
</evidence>
<accession>A0ABW6RG62</accession>
<proteinExistence type="predicted"/>
<organism evidence="1 2">
    <name type="scientific">Streptomyces flavidovirens</name>
    <dbReference type="NCBI Taxonomy" id="67298"/>
    <lineage>
        <taxon>Bacteria</taxon>
        <taxon>Bacillati</taxon>
        <taxon>Actinomycetota</taxon>
        <taxon>Actinomycetes</taxon>
        <taxon>Kitasatosporales</taxon>
        <taxon>Streptomycetaceae</taxon>
        <taxon>Streptomyces</taxon>
    </lineage>
</organism>
<reference evidence="1 2" key="1">
    <citation type="submission" date="2024-10" db="EMBL/GenBank/DDBJ databases">
        <title>The Natural Products Discovery Center: Release of the First 8490 Sequenced Strains for Exploring Actinobacteria Biosynthetic Diversity.</title>
        <authorList>
            <person name="Kalkreuter E."/>
            <person name="Kautsar S.A."/>
            <person name="Yang D."/>
            <person name="Bader C.D."/>
            <person name="Teijaro C.N."/>
            <person name="Fluegel L."/>
            <person name="Davis C.M."/>
            <person name="Simpson J.R."/>
            <person name="Lauterbach L."/>
            <person name="Steele A.D."/>
            <person name="Gui C."/>
            <person name="Meng S."/>
            <person name="Li G."/>
            <person name="Viehrig K."/>
            <person name="Ye F."/>
            <person name="Su P."/>
            <person name="Kiefer A.F."/>
            <person name="Nichols A."/>
            <person name="Cepeda A.J."/>
            <person name="Yan W."/>
            <person name="Fan B."/>
            <person name="Jiang Y."/>
            <person name="Adhikari A."/>
            <person name="Zheng C.-J."/>
            <person name="Schuster L."/>
            <person name="Cowan T.M."/>
            <person name="Smanski M.J."/>
            <person name="Chevrette M.G."/>
            <person name="De Carvalho L.P.S."/>
            <person name="Shen B."/>
        </authorList>
    </citation>
    <scope>NUCLEOTIDE SEQUENCE [LARGE SCALE GENOMIC DNA]</scope>
    <source>
        <strain evidence="1 2">NPDC003029</strain>
    </source>
</reference>
<dbReference type="EMBL" id="JBIAPK010000005">
    <property type="protein sequence ID" value="MFF3340516.1"/>
    <property type="molecule type" value="Genomic_DNA"/>
</dbReference>
<protein>
    <submittedName>
        <fullName evidence="1">Uncharacterized protein</fullName>
    </submittedName>
</protein>